<reference evidence="1 2" key="1">
    <citation type="submission" date="2023-02" db="EMBL/GenBank/DDBJ databases">
        <title>LHISI_Scaffold_Assembly.</title>
        <authorList>
            <person name="Stuart O.P."/>
            <person name="Cleave R."/>
            <person name="Magrath M.J.L."/>
            <person name="Mikheyev A.S."/>
        </authorList>
    </citation>
    <scope>NUCLEOTIDE SEQUENCE [LARGE SCALE GENOMIC DNA]</scope>
    <source>
        <strain evidence="1">Daus_M_001</strain>
        <tissue evidence="1">Leg muscle</tissue>
    </source>
</reference>
<proteinExistence type="predicted"/>
<comment type="caution">
    <text evidence="1">The sequence shown here is derived from an EMBL/GenBank/DDBJ whole genome shotgun (WGS) entry which is preliminary data.</text>
</comment>
<keyword evidence="2" id="KW-1185">Reference proteome</keyword>
<gene>
    <name evidence="1" type="ORF">PR048_005384</name>
</gene>
<name>A0ABQ9I846_9NEOP</name>
<organism evidence="1 2">
    <name type="scientific">Dryococelus australis</name>
    <dbReference type="NCBI Taxonomy" id="614101"/>
    <lineage>
        <taxon>Eukaryota</taxon>
        <taxon>Metazoa</taxon>
        <taxon>Ecdysozoa</taxon>
        <taxon>Arthropoda</taxon>
        <taxon>Hexapoda</taxon>
        <taxon>Insecta</taxon>
        <taxon>Pterygota</taxon>
        <taxon>Neoptera</taxon>
        <taxon>Polyneoptera</taxon>
        <taxon>Phasmatodea</taxon>
        <taxon>Verophasmatodea</taxon>
        <taxon>Anareolatae</taxon>
        <taxon>Phasmatidae</taxon>
        <taxon>Eurycanthinae</taxon>
        <taxon>Dryococelus</taxon>
    </lineage>
</organism>
<evidence type="ECO:0000313" key="1">
    <source>
        <dbReference type="EMBL" id="KAJ8892803.1"/>
    </source>
</evidence>
<protein>
    <submittedName>
        <fullName evidence="1">Uncharacterized protein</fullName>
    </submittedName>
</protein>
<dbReference type="EMBL" id="JARBHB010000002">
    <property type="protein sequence ID" value="KAJ8892803.1"/>
    <property type="molecule type" value="Genomic_DNA"/>
</dbReference>
<sequence length="179" mass="20004">MSDQICHTSEIHFSMPSDKRSETTCSETPTLQKCDIAPQLEGNHALLSAFVAQAADTVKVKNSVLPEPIKHDTVICTAHRTDTQVECEVSDDDMFTADALSQTSFCTYWGAQNCSKAGIELRPVYIHTSTPRIQVKIGCKFYHVLINTACSFRCIAYTLLSKQKLEPITRPFTFFGMME</sequence>
<evidence type="ECO:0000313" key="2">
    <source>
        <dbReference type="Proteomes" id="UP001159363"/>
    </source>
</evidence>
<accession>A0ABQ9I846</accession>
<dbReference type="Proteomes" id="UP001159363">
    <property type="component" value="Chromosome 2"/>
</dbReference>